<evidence type="ECO:0000256" key="2">
    <source>
        <dbReference type="ARBA" id="ARBA00009634"/>
    </source>
</evidence>
<dbReference type="SMART" id="SM00082">
    <property type="entry name" value="LRRCT"/>
    <property type="match status" value="1"/>
</dbReference>
<evidence type="ECO:0000313" key="12">
    <source>
        <dbReference type="EMBL" id="KAL0809142.1"/>
    </source>
</evidence>
<comment type="similarity">
    <text evidence="2">Belongs to the Toll-like receptor family.</text>
</comment>
<dbReference type="Pfam" id="PF13306">
    <property type="entry name" value="LRR_5"/>
    <property type="match status" value="1"/>
</dbReference>
<keyword evidence="8 10" id="KW-0472">Membrane</keyword>
<evidence type="ECO:0000256" key="9">
    <source>
        <dbReference type="ARBA" id="ARBA00023170"/>
    </source>
</evidence>
<proteinExistence type="inferred from homology"/>
<dbReference type="Pfam" id="PF13855">
    <property type="entry name" value="LRR_8"/>
    <property type="match status" value="1"/>
</dbReference>
<dbReference type="SMART" id="SM00255">
    <property type="entry name" value="TIR"/>
    <property type="match status" value="1"/>
</dbReference>
<dbReference type="Pfam" id="PF00560">
    <property type="entry name" value="LRR_1"/>
    <property type="match status" value="1"/>
</dbReference>
<accession>A0ABD0S5X2</accession>
<dbReference type="Pfam" id="PF13676">
    <property type="entry name" value="TIR_2"/>
    <property type="match status" value="1"/>
</dbReference>
<keyword evidence="6" id="KW-0677">Repeat</keyword>
<dbReference type="Gene3D" id="3.40.50.10140">
    <property type="entry name" value="Toll/interleukin-1 receptor homology (TIR) domain"/>
    <property type="match status" value="1"/>
</dbReference>
<keyword evidence="3" id="KW-0433">Leucine-rich repeat</keyword>
<evidence type="ECO:0000256" key="5">
    <source>
        <dbReference type="ARBA" id="ARBA00022729"/>
    </source>
</evidence>
<dbReference type="PANTHER" id="PTHR24366">
    <property type="entry name" value="IG(IMMUNOGLOBULIN) AND LRR(LEUCINE RICH REPEAT) DOMAINS"/>
    <property type="match status" value="1"/>
</dbReference>
<keyword evidence="9" id="KW-0675">Receptor</keyword>
<evidence type="ECO:0000256" key="6">
    <source>
        <dbReference type="ARBA" id="ARBA00022737"/>
    </source>
</evidence>
<evidence type="ECO:0000259" key="11">
    <source>
        <dbReference type="PROSITE" id="PS50104"/>
    </source>
</evidence>
<dbReference type="PROSITE" id="PS51450">
    <property type="entry name" value="LRR"/>
    <property type="match status" value="4"/>
</dbReference>
<evidence type="ECO:0000256" key="1">
    <source>
        <dbReference type="ARBA" id="ARBA00004479"/>
    </source>
</evidence>
<dbReference type="PANTHER" id="PTHR24366:SF96">
    <property type="entry name" value="LEUCINE RICH REPEAT CONTAINING 53"/>
    <property type="match status" value="1"/>
</dbReference>
<dbReference type="SUPFAM" id="SSF52200">
    <property type="entry name" value="Toll/Interleukin receptor TIR domain"/>
    <property type="match status" value="1"/>
</dbReference>
<feature type="transmembrane region" description="Helical" evidence="10">
    <location>
        <begin position="618"/>
        <end position="646"/>
    </location>
</feature>
<keyword evidence="5" id="KW-0732">Signal</keyword>
<reference evidence="12 13" key="1">
    <citation type="submission" date="2024-06" db="EMBL/GenBank/DDBJ databases">
        <title>A chromosome-level genome assembly of beet webworm, Loxostege sticticalis.</title>
        <authorList>
            <person name="Zhang Y."/>
        </authorList>
    </citation>
    <scope>NUCLEOTIDE SEQUENCE [LARGE SCALE GENOMIC DNA]</scope>
    <source>
        <strain evidence="12">AQ028</strain>
        <tissue evidence="12">Male pupae</tissue>
    </source>
</reference>
<dbReference type="SUPFAM" id="SSF52058">
    <property type="entry name" value="L domain-like"/>
    <property type="match status" value="2"/>
</dbReference>
<dbReference type="InterPro" id="IPR003591">
    <property type="entry name" value="Leu-rich_rpt_typical-subtyp"/>
</dbReference>
<name>A0ABD0S5X2_LOXSC</name>
<dbReference type="GO" id="GO:0071944">
    <property type="term" value="C:cell periphery"/>
    <property type="evidence" value="ECO:0007669"/>
    <property type="project" value="UniProtKB-ARBA"/>
</dbReference>
<gene>
    <name evidence="12" type="ORF">ABMA28_012766</name>
</gene>
<comment type="caution">
    <text evidence="12">The sequence shown here is derived from an EMBL/GenBank/DDBJ whole genome shotgun (WGS) entry which is preliminary data.</text>
</comment>
<dbReference type="PROSITE" id="PS50104">
    <property type="entry name" value="TIR"/>
    <property type="match status" value="1"/>
</dbReference>
<evidence type="ECO:0000313" key="13">
    <source>
        <dbReference type="Proteomes" id="UP001549921"/>
    </source>
</evidence>
<dbReference type="SMART" id="SM00364">
    <property type="entry name" value="LRR_BAC"/>
    <property type="match status" value="6"/>
</dbReference>
<keyword evidence="4 10" id="KW-0812">Transmembrane</keyword>
<dbReference type="InterPro" id="IPR001611">
    <property type="entry name" value="Leu-rich_rpt"/>
</dbReference>
<dbReference type="InterPro" id="IPR000157">
    <property type="entry name" value="TIR_dom"/>
</dbReference>
<keyword evidence="7 10" id="KW-1133">Transmembrane helix</keyword>
<evidence type="ECO:0000256" key="7">
    <source>
        <dbReference type="ARBA" id="ARBA00022989"/>
    </source>
</evidence>
<dbReference type="GO" id="GO:0016020">
    <property type="term" value="C:membrane"/>
    <property type="evidence" value="ECO:0007669"/>
    <property type="project" value="UniProtKB-SubCell"/>
</dbReference>
<dbReference type="InterPro" id="IPR000483">
    <property type="entry name" value="Cys-rich_flank_reg_C"/>
</dbReference>
<dbReference type="SMART" id="SM00369">
    <property type="entry name" value="LRR_TYP"/>
    <property type="match status" value="9"/>
</dbReference>
<evidence type="ECO:0000256" key="8">
    <source>
        <dbReference type="ARBA" id="ARBA00023136"/>
    </source>
</evidence>
<protein>
    <recommendedName>
        <fullName evidence="11">TIR domain-containing protein</fullName>
    </recommendedName>
</protein>
<comment type="subcellular location">
    <subcellularLocation>
        <location evidence="1">Membrane</location>
        <topology evidence="1">Single-pass type I membrane protein</topology>
    </subcellularLocation>
</comment>
<sequence length="838" mass="96107">MGSTVEQACPEDEGRLTCENFPSLRISYNGHLPTLKLDSCRLPDSLACVMEKLGVEVVNTMRVENCSALGGEHITGLGLKELWIESTDHQKTLPLDAIAGTPITDFRVHDSPFEFTETTTQNTHLRRLEIFNSIKEIPSGSFRSLRNLTFLALYGNQIESLSEGAFEELKFDNLSLANLPRLKRALIENSSLSPLPEDLFKAFCGLEALPENVFKDQINLKELKLNGNKLKVLPEELFRQLGSLEDLDLSGNLLEVLPGTIFEGLNNLKAIHMDSNRLTTIPHTTFSGLTNLIQLTFRDNLLTLQENVKVEDENVSPFSELRNLEEIDLSGNHISVIFDDWRLSWIHRIRKIDLSRNRIRCLRTKDIEFLGFNVTVDLRYNNITSIGPVGPNLYDKKEHIAYMGATFILDHNPIACNCTLHSFLYFTRNRQYPKFNIDDSLCASPYSLIDRKIQDLPLEDLTCDLKVCPAGCSCIVRPETSTIELDCIETPIEFPDPKSLNLTKSKLRVRNFESLLNIPEHVEFLDLHNLSLTELPLIPDTVLELNLTFNHLTVIPKEIFRQNLSVYLVGNKIKCDCWNKEQIEILNRNKDSIKDYNSIRCDDESYLRKIVVPHICDLWWAVVIGGILVALGVMAAVTAGIVYYHIREIQKYIYKQGWPLPPGVFEEEIDNKSFDVLISYSDTYEKFTVSRLVPLLRRAGYTVCLRCIEWDVGDFLPHKVPELVEKSRRTVVLLSSDYFESEARLELRAALMNERKDRRKRLLLVITKDFSPDPSLARFLEARENFFLNDTSFWETLKTRLPKKRKEKKVKPSQKTLNVLMTTEQQMLFNSKMSLNQL</sequence>
<dbReference type="SMART" id="SM00365">
    <property type="entry name" value="LRR_SD22"/>
    <property type="match status" value="4"/>
</dbReference>
<dbReference type="InterPro" id="IPR035897">
    <property type="entry name" value="Toll_tir_struct_dom_sf"/>
</dbReference>
<evidence type="ECO:0000256" key="4">
    <source>
        <dbReference type="ARBA" id="ARBA00022692"/>
    </source>
</evidence>
<dbReference type="InterPro" id="IPR032675">
    <property type="entry name" value="LRR_dom_sf"/>
</dbReference>
<feature type="domain" description="TIR" evidence="11">
    <location>
        <begin position="672"/>
        <end position="817"/>
    </location>
</feature>
<dbReference type="EMBL" id="JBEDNZ010000030">
    <property type="protein sequence ID" value="KAL0809142.1"/>
    <property type="molecule type" value="Genomic_DNA"/>
</dbReference>
<evidence type="ECO:0000256" key="3">
    <source>
        <dbReference type="ARBA" id="ARBA00022614"/>
    </source>
</evidence>
<organism evidence="12 13">
    <name type="scientific">Loxostege sticticalis</name>
    <name type="common">Beet webworm moth</name>
    <dbReference type="NCBI Taxonomy" id="481309"/>
    <lineage>
        <taxon>Eukaryota</taxon>
        <taxon>Metazoa</taxon>
        <taxon>Ecdysozoa</taxon>
        <taxon>Arthropoda</taxon>
        <taxon>Hexapoda</taxon>
        <taxon>Insecta</taxon>
        <taxon>Pterygota</taxon>
        <taxon>Neoptera</taxon>
        <taxon>Endopterygota</taxon>
        <taxon>Lepidoptera</taxon>
        <taxon>Glossata</taxon>
        <taxon>Ditrysia</taxon>
        <taxon>Pyraloidea</taxon>
        <taxon>Crambidae</taxon>
        <taxon>Pyraustinae</taxon>
        <taxon>Loxostege</taxon>
    </lineage>
</organism>
<evidence type="ECO:0000256" key="10">
    <source>
        <dbReference type="SAM" id="Phobius"/>
    </source>
</evidence>
<dbReference type="InterPro" id="IPR026906">
    <property type="entry name" value="LRR_5"/>
</dbReference>
<dbReference type="AlphaFoldDB" id="A0ABD0S5X2"/>
<dbReference type="Gene3D" id="3.80.10.10">
    <property type="entry name" value="Ribonuclease Inhibitor"/>
    <property type="match status" value="4"/>
</dbReference>
<dbReference type="Proteomes" id="UP001549921">
    <property type="component" value="Unassembled WGS sequence"/>
</dbReference>